<dbReference type="InterPro" id="IPR013922">
    <property type="entry name" value="Cyclin_PHO80-like"/>
</dbReference>
<dbReference type="Gene3D" id="1.10.472.10">
    <property type="entry name" value="Cyclin-like"/>
    <property type="match status" value="1"/>
</dbReference>
<dbReference type="PANTHER" id="PTHR15615">
    <property type="match status" value="1"/>
</dbReference>
<dbReference type="GO" id="GO:0000307">
    <property type="term" value="C:cyclin-dependent protein kinase holoenzyme complex"/>
    <property type="evidence" value="ECO:0007669"/>
    <property type="project" value="TreeGrafter"/>
</dbReference>
<dbReference type="Pfam" id="PF08613">
    <property type="entry name" value="Cyclin"/>
    <property type="match status" value="1"/>
</dbReference>
<dbReference type="PANTHER" id="PTHR15615:SF118">
    <property type="entry name" value="CYCLIN, HYPOTHETICAL (EUROFUNG)"/>
    <property type="match status" value="1"/>
</dbReference>
<evidence type="ECO:0000313" key="2">
    <source>
        <dbReference type="EMBL" id="KAH7041455.1"/>
    </source>
</evidence>
<dbReference type="GO" id="GO:0016538">
    <property type="term" value="F:cyclin-dependent protein serine/threonine kinase regulator activity"/>
    <property type="evidence" value="ECO:0007669"/>
    <property type="project" value="TreeGrafter"/>
</dbReference>
<accession>A0A9P8YM02</accession>
<dbReference type="AlphaFoldDB" id="A0A9P8YM02"/>
<dbReference type="OrthoDB" id="244495at2759"/>
<dbReference type="GeneID" id="70178740"/>
<reference evidence="2" key="1">
    <citation type="journal article" date="2021" name="Nat. Commun.">
        <title>Genetic determinants of endophytism in the Arabidopsis root mycobiome.</title>
        <authorList>
            <person name="Mesny F."/>
            <person name="Miyauchi S."/>
            <person name="Thiergart T."/>
            <person name="Pickel B."/>
            <person name="Atanasova L."/>
            <person name="Karlsson M."/>
            <person name="Huettel B."/>
            <person name="Barry K.W."/>
            <person name="Haridas S."/>
            <person name="Chen C."/>
            <person name="Bauer D."/>
            <person name="Andreopoulos W."/>
            <person name="Pangilinan J."/>
            <person name="LaButti K."/>
            <person name="Riley R."/>
            <person name="Lipzen A."/>
            <person name="Clum A."/>
            <person name="Drula E."/>
            <person name="Henrissat B."/>
            <person name="Kohler A."/>
            <person name="Grigoriev I.V."/>
            <person name="Martin F.M."/>
            <person name="Hacquard S."/>
        </authorList>
    </citation>
    <scope>NUCLEOTIDE SEQUENCE</scope>
    <source>
        <strain evidence="2">MPI-CAGE-CH-0230</strain>
    </source>
</reference>
<evidence type="ECO:0000256" key="1">
    <source>
        <dbReference type="SAM" id="MobiDB-lite"/>
    </source>
</evidence>
<keyword evidence="3" id="KW-1185">Reference proteome</keyword>
<gene>
    <name evidence="2" type="ORF">B0I36DRAFT_232959</name>
</gene>
<feature type="compositionally biased region" description="Low complexity" evidence="1">
    <location>
        <begin position="560"/>
        <end position="572"/>
    </location>
</feature>
<dbReference type="RefSeq" id="XP_046019510.1">
    <property type="nucleotide sequence ID" value="XM_046149194.1"/>
</dbReference>
<organism evidence="2 3">
    <name type="scientific">Microdochium trichocladiopsis</name>
    <dbReference type="NCBI Taxonomy" id="1682393"/>
    <lineage>
        <taxon>Eukaryota</taxon>
        <taxon>Fungi</taxon>
        <taxon>Dikarya</taxon>
        <taxon>Ascomycota</taxon>
        <taxon>Pezizomycotina</taxon>
        <taxon>Sordariomycetes</taxon>
        <taxon>Xylariomycetidae</taxon>
        <taxon>Xylariales</taxon>
        <taxon>Microdochiaceae</taxon>
        <taxon>Microdochium</taxon>
    </lineage>
</organism>
<feature type="region of interest" description="Disordered" evidence="1">
    <location>
        <begin position="315"/>
        <end position="367"/>
    </location>
</feature>
<dbReference type="Proteomes" id="UP000756346">
    <property type="component" value="Unassembled WGS sequence"/>
</dbReference>
<feature type="region of interest" description="Disordered" evidence="1">
    <location>
        <begin position="1"/>
        <end position="40"/>
    </location>
</feature>
<feature type="compositionally biased region" description="Polar residues" evidence="1">
    <location>
        <begin position="442"/>
        <end position="455"/>
    </location>
</feature>
<evidence type="ECO:0000313" key="3">
    <source>
        <dbReference type="Proteomes" id="UP000756346"/>
    </source>
</evidence>
<comment type="caution">
    <text evidence="2">The sequence shown here is derived from an EMBL/GenBank/DDBJ whole genome shotgun (WGS) entry which is preliminary data.</text>
</comment>
<protein>
    <recommendedName>
        <fullName evidence="4">Cyclin-domain-containing protein</fullName>
    </recommendedName>
</protein>
<evidence type="ECO:0008006" key="4">
    <source>
        <dbReference type="Google" id="ProtNLM"/>
    </source>
</evidence>
<dbReference type="CDD" id="cd20557">
    <property type="entry name" value="CYCLIN_ScPCL1-like"/>
    <property type="match status" value="1"/>
</dbReference>
<sequence length="580" mass="63975">MYSQQAQPLPVPQPAVHVQQSQQYRPQTSAPTSQPPPTTQLPVVENVTAAKWEGTVSKKESKMVTHSLDMPRCISPNGGRLDDFAALMTCFFWFETMDTIRTAEHIKDRRPTEPLPRLSQYTEPCPAYKKWVHGILTTTQVTQNVVLLALLFVYRLKKTNPKVNGNPGSEYRLLTVALMLGNKFLDDNTYTNKTWAEVSGISVREIHVMEVEFLSNMRYGLLTSKDQWQDWLSKLACFHEYCEVAKADEMHRQTASVAAALSAVSPSHSRFSSPLPSPTNILPSSMPSAPSPLHAFAASAVAPIPVAQNWPTTYHPAPSVSPHAAKPSQGLARKRSLDGSTDVFEPAAKRMPRQPPTGPTAMPRHAMPTSDAVRLPVPQLSVDTNQNFVSQQAPAAIPQTTFHPVSLPPLGQGMRAMATVYPPVSAPVTTWATQPPVMAPSGPQTPTGMSASHFGTPSKRHSPGSVVQFASSPLADPYAALTPISNSPSIYLQQRASPYKPIRRVNTLLYPPPSMPLTEYHLGSTQMHYQPLGRRNDLRTGIVPEFLGSGQMQMRYLTHTPTHQQPQQQQPHPHQHQPHY</sequence>
<proteinExistence type="predicted"/>
<dbReference type="GO" id="GO:0005634">
    <property type="term" value="C:nucleus"/>
    <property type="evidence" value="ECO:0007669"/>
    <property type="project" value="TreeGrafter"/>
</dbReference>
<dbReference type="GO" id="GO:0019901">
    <property type="term" value="F:protein kinase binding"/>
    <property type="evidence" value="ECO:0007669"/>
    <property type="project" value="InterPro"/>
</dbReference>
<feature type="region of interest" description="Disordered" evidence="1">
    <location>
        <begin position="560"/>
        <end position="580"/>
    </location>
</feature>
<feature type="compositionally biased region" description="Low complexity" evidence="1">
    <location>
        <begin position="1"/>
        <end position="32"/>
    </location>
</feature>
<feature type="region of interest" description="Disordered" evidence="1">
    <location>
        <begin position="442"/>
        <end position="463"/>
    </location>
</feature>
<dbReference type="EMBL" id="JAGTJQ010000001">
    <property type="protein sequence ID" value="KAH7041455.1"/>
    <property type="molecule type" value="Genomic_DNA"/>
</dbReference>
<name>A0A9P8YM02_9PEZI</name>